<evidence type="ECO:0000256" key="1">
    <source>
        <dbReference type="SAM" id="MobiDB-lite"/>
    </source>
</evidence>
<evidence type="ECO:0000313" key="2">
    <source>
        <dbReference type="EMBL" id="BFO21295.1"/>
    </source>
</evidence>
<feature type="compositionally biased region" description="Basic and acidic residues" evidence="1">
    <location>
        <begin position="170"/>
        <end position="185"/>
    </location>
</feature>
<proteinExistence type="predicted"/>
<dbReference type="Pfam" id="PF14408">
    <property type="entry name" value="Actino_peptide"/>
    <property type="match status" value="1"/>
</dbReference>
<gene>
    <name evidence="2" type="ORF">SHKM778_76830</name>
</gene>
<dbReference type="EMBL" id="AP035768">
    <property type="protein sequence ID" value="BFO21295.1"/>
    <property type="molecule type" value="Genomic_DNA"/>
</dbReference>
<accession>A0AAT9HVY7</accession>
<dbReference type="NCBIfam" id="TIGR04186">
    <property type="entry name" value="GRASP_targ"/>
    <property type="match status" value="1"/>
</dbReference>
<dbReference type="AlphaFoldDB" id="A0AAT9HVY7"/>
<sequence length="185" mass="19958">MTFAPAVTRPWRDGWPLVAQTNDGNQWVNGACWLYCRREGVRVLWVGSVTTPGTTGALYACGPCVAELDHMARVQAHARDGIPHDTTARSDRGGDLRMSLTHRKTAAPAPWGLRRMAPLRNGSPSPWRYAGIDPATQTGRWAGEDGVMTPAELGKHGTSVNTYPPTQVGKDGKVDADSGHDATQD</sequence>
<name>A0AAT9HVY7_9ACTN</name>
<feature type="region of interest" description="Disordered" evidence="1">
    <location>
        <begin position="143"/>
        <end position="185"/>
    </location>
</feature>
<organism evidence="2">
    <name type="scientific">Streptomyces haneummycinicus</name>
    <dbReference type="NCBI Taxonomy" id="3074435"/>
    <lineage>
        <taxon>Bacteria</taxon>
        <taxon>Bacillati</taxon>
        <taxon>Actinomycetota</taxon>
        <taxon>Actinomycetes</taxon>
        <taxon>Kitasatosporales</taxon>
        <taxon>Streptomycetaceae</taxon>
        <taxon>Streptomyces</taxon>
    </lineage>
</organism>
<dbReference type="InterPro" id="IPR026496">
    <property type="entry name" value="GRASP_targ"/>
</dbReference>
<dbReference type="InterPro" id="IPR025843">
    <property type="entry name" value="Actino_peptide"/>
</dbReference>
<reference evidence="2" key="1">
    <citation type="submission" date="2024-06" db="EMBL/GenBank/DDBJ databases">
        <authorList>
            <consortium name="consrtm"/>
            <person name="Uemura M."/>
            <person name="Terahara T."/>
        </authorList>
    </citation>
    <scope>NUCLEOTIDE SEQUENCE</scope>
    <source>
        <strain evidence="2">KM77-8</strain>
    </source>
</reference>
<reference evidence="2" key="2">
    <citation type="submission" date="2024-07" db="EMBL/GenBank/DDBJ databases">
        <title>Streptomyces haneummycinica sp. nov., a new antibiotic-producing actinobacterium isolated from marine sediment.</title>
        <authorList>
            <person name="Uemura M."/>
            <person name="Hamada M."/>
            <person name="Hirano S."/>
            <person name="Kobayashi K."/>
            <person name="Ohshiro T."/>
            <person name="Kobayashi T."/>
            <person name="Terahara T."/>
        </authorList>
    </citation>
    <scope>NUCLEOTIDE SEQUENCE</scope>
    <source>
        <strain evidence="2">KM77-8</strain>
    </source>
</reference>
<protein>
    <submittedName>
        <fullName evidence="2">Uncharacterized protein</fullName>
    </submittedName>
</protein>